<keyword evidence="1" id="KW-1185">Reference proteome</keyword>
<dbReference type="Proteomes" id="UP000887578">
    <property type="component" value="Unplaced"/>
</dbReference>
<name>A0A914PWD0_9BILA</name>
<reference evidence="2" key="1">
    <citation type="submission" date="2022-11" db="UniProtKB">
        <authorList>
            <consortium name="WormBaseParasite"/>
        </authorList>
    </citation>
    <scope>IDENTIFICATION</scope>
</reference>
<proteinExistence type="predicted"/>
<organism evidence="1 2">
    <name type="scientific">Panagrolaimus davidi</name>
    <dbReference type="NCBI Taxonomy" id="227884"/>
    <lineage>
        <taxon>Eukaryota</taxon>
        <taxon>Metazoa</taxon>
        <taxon>Ecdysozoa</taxon>
        <taxon>Nematoda</taxon>
        <taxon>Chromadorea</taxon>
        <taxon>Rhabditida</taxon>
        <taxon>Tylenchina</taxon>
        <taxon>Panagrolaimomorpha</taxon>
        <taxon>Panagrolaimoidea</taxon>
        <taxon>Panagrolaimidae</taxon>
        <taxon>Panagrolaimus</taxon>
    </lineage>
</organism>
<evidence type="ECO:0000313" key="2">
    <source>
        <dbReference type="WBParaSite" id="PDA_v2.g19155.t1"/>
    </source>
</evidence>
<evidence type="ECO:0000313" key="1">
    <source>
        <dbReference type="Proteomes" id="UP000887578"/>
    </source>
</evidence>
<dbReference type="WBParaSite" id="PDA_v2.g19155.t1">
    <property type="protein sequence ID" value="PDA_v2.g19155.t1"/>
    <property type="gene ID" value="PDA_v2.g19155"/>
</dbReference>
<accession>A0A914PWD0</accession>
<dbReference type="AlphaFoldDB" id="A0A914PWD0"/>
<protein>
    <submittedName>
        <fullName evidence="2">Uncharacterized protein</fullName>
    </submittedName>
</protein>
<sequence>MVSFMIQFMAYIFETPIFNDVPTRFKRFSLPEPIIFYISKNPSSMKLYQKLIQTYKYFFSKNPILIYHCLSFDDEDGWKICGNTDAETTELSFDFTKTSSKVELFPKVWITECLEIISCENPNLASWFLQEKLFRHEITDKSCINFYKQTISFNDLFPRYSTIKTVNLPHVSIICEDGTVASVEKILTNFPNVKKFYYKNDTVTHSPNLVENLLKIPHFSNITHFRLDSLSDTFNIEKFYEFVKKTDGMIIILNFAQTISEEYQNRLEAIVDEILESYENNNSVNQYKPIYMNFPGLDEFKNDMLADCVKTTTGFFSWF</sequence>